<reference evidence="2 3" key="1">
    <citation type="submission" date="2018-09" db="EMBL/GenBank/DDBJ databases">
        <title>A high-quality reference genome of wild soybean provides a powerful tool to mine soybean genomes.</title>
        <authorList>
            <person name="Xie M."/>
            <person name="Chung C.Y.L."/>
            <person name="Li M.-W."/>
            <person name="Wong F.-L."/>
            <person name="Chan T.-F."/>
            <person name="Lam H.-M."/>
        </authorList>
    </citation>
    <scope>NUCLEOTIDE SEQUENCE [LARGE SCALE GENOMIC DNA]</scope>
    <source>
        <strain evidence="3">cv. W05</strain>
        <tissue evidence="2">Hypocotyl of etiolated seedlings</tissue>
    </source>
</reference>
<evidence type="ECO:0000313" key="3">
    <source>
        <dbReference type="Proteomes" id="UP000289340"/>
    </source>
</evidence>
<name>A0A445HPP3_GLYSO</name>
<dbReference type="AlphaFoldDB" id="A0A445HPP3"/>
<keyword evidence="3" id="KW-1185">Reference proteome</keyword>
<evidence type="ECO:0000313" key="2">
    <source>
        <dbReference type="EMBL" id="RZB75758.1"/>
    </source>
</evidence>
<feature type="region of interest" description="Disordered" evidence="1">
    <location>
        <begin position="338"/>
        <end position="367"/>
    </location>
</feature>
<comment type="caution">
    <text evidence="2">The sequence shown here is derived from an EMBL/GenBank/DDBJ whole genome shotgun (WGS) entry which is preliminary data.</text>
</comment>
<proteinExistence type="predicted"/>
<gene>
    <name evidence="2" type="ORF">D0Y65_034312</name>
</gene>
<evidence type="ECO:0008006" key="4">
    <source>
        <dbReference type="Google" id="ProtNLM"/>
    </source>
</evidence>
<sequence>MTLKELLGILKVYEQELAQDEGTKKGQSLALTIQRPKRNSASKKLSSKALAINDALEKEFDDDDSDSEDDELSLTTRKIRKMWKNKNSSKFSGLSKRSFHKKEKSPIICYKCKKSEHFKSECLDHEKPKDKKNKFFKSKKKSLMSTWEDLDDSSSDEDSEKETNLCLMAYASTSKVELALDASLDDEDPLPNDIVNFDGEEHEDLKKAHQVHLVDFVLETKMPGSAQDAFVCEEFKAPLDEKVSSGCKNLLKDIQDLEETDNLGKFDSKCDFGLLHGYFESSKAYKVYNSRILTVEGAIHVKFYDNKSNTTMSELDESFAEMKIENMAKSSIASCQDKPASNTLVDDHPEEVREPTGCLLRKHHSES</sequence>
<protein>
    <recommendedName>
        <fullName evidence="4">CCHC-type domain-containing protein</fullName>
    </recommendedName>
</protein>
<feature type="compositionally biased region" description="Basic and acidic residues" evidence="1">
    <location>
        <begin position="345"/>
        <end position="354"/>
    </location>
</feature>
<dbReference type="EMBL" id="QZWG01000012">
    <property type="protein sequence ID" value="RZB75758.1"/>
    <property type="molecule type" value="Genomic_DNA"/>
</dbReference>
<organism evidence="2 3">
    <name type="scientific">Glycine soja</name>
    <name type="common">Wild soybean</name>
    <dbReference type="NCBI Taxonomy" id="3848"/>
    <lineage>
        <taxon>Eukaryota</taxon>
        <taxon>Viridiplantae</taxon>
        <taxon>Streptophyta</taxon>
        <taxon>Embryophyta</taxon>
        <taxon>Tracheophyta</taxon>
        <taxon>Spermatophyta</taxon>
        <taxon>Magnoliopsida</taxon>
        <taxon>eudicotyledons</taxon>
        <taxon>Gunneridae</taxon>
        <taxon>Pentapetalae</taxon>
        <taxon>rosids</taxon>
        <taxon>fabids</taxon>
        <taxon>Fabales</taxon>
        <taxon>Fabaceae</taxon>
        <taxon>Papilionoideae</taxon>
        <taxon>50 kb inversion clade</taxon>
        <taxon>NPAAA clade</taxon>
        <taxon>indigoferoid/millettioid clade</taxon>
        <taxon>Phaseoleae</taxon>
        <taxon>Glycine</taxon>
        <taxon>Glycine subgen. Soja</taxon>
    </lineage>
</organism>
<dbReference type="Proteomes" id="UP000289340">
    <property type="component" value="Chromosome 12"/>
</dbReference>
<evidence type="ECO:0000256" key="1">
    <source>
        <dbReference type="SAM" id="MobiDB-lite"/>
    </source>
</evidence>
<accession>A0A445HPP3</accession>